<feature type="region of interest" description="Disordered" evidence="1">
    <location>
        <begin position="1"/>
        <end position="24"/>
    </location>
</feature>
<proteinExistence type="predicted"/>
<feature type="domain" description="F-box" evidence="2">
    <location>
        <begin position="34"/>
        <end position="97"/>
    </location>
</feature>
<evidence type="ECO:0000313" key="4">
    <source>
        <dbReference type="Proteomes" id="UP000298493"/>
    </source>
</evidence>
<evidence type="ECO:0000313" key="3">
    <source>
        <dbReference type="EMBL" id="TID13425.1"/>
    </source>
</evidence>
<dbReference type="InterPro" id="IPR001810">
    <property type="entry name" value="F-box_dom"/>
</dbReference>
<accession>A0A4Z1NRC9</accession>
<name>A0A4Z1NRC9_9PEZI</name>
<feature type="compositionally biased region" description="Polar residues" evidence="1">
    <location>
        <begin position="11"/>
        <end position="24"/>
    </location>
</feature>
<gene>
    <name evidence="3" type="ORF">E6O75_ATG11341</name>
</gene>
<sequence length="306" mass="34878">MGRPRKRAKVAQSNPAEPNVSAQCDETAPTKDMISTLPSEILDKIFKNLLPEHLPIVIDELTRWNPGAPTFLNLLRLMSVSRKFNKSATEVFWKNAYVEVVLIHSDAHSSKPKTTALKAFMVEWTSTKDCNNPSSWKNLEQQTLAAYLCKARTVRFLIRSRYLKGSQRRLTTRSDGGDLDFQRHAQYFLSALRAAGKLTKLDVIIRPDCGYMADVWSKKTTKSFRWHLDVLELFKFCGVQLEVRTMGFFEEEVQIKEASVVSYIQELQTLALKAEVSKPAPKKRKRYTKAKVEKPAAVKVKIEEGP</sequence>
<keyword evidence="4" id="KW-1185">Reference proteome</keyword>
<dbReference type="Pfam" id="PF12937">
    <property type="entry name" value="F-box-like"/>
    <property type="match status" value="1"/>
</dbReference>
<dbReference type="EMBL" id="SNSC02000026">
    <property type="protein sequence ID" value="TID13425.1"/>
    <property type="molecule type" value="Genomic_DNA"/>
</dbReference>
<protein>
    <recommendedName>
        <fullName evidence="2">F-box domain-containing protein</fullName>
    </recommendedName>
</protein>
<dbReference type="Proteomes" id="UP000298493">
    <property type="component" value="Unassembled WGS sequence"/>
</dbReference>
<organism evidence="3 4">
    <name type="scientific">Venturia nashicola</name>
    <dbReference type="NCBI Taxonomy" id="86259"/>
    <lineage>
        <taxon>Eukaryota</taxon>
        <taxon>Fungi</taxon>
        <taxon>Dikarya</taxon>
        <taxon>Ascomycota</taxon>
        <taxon>Pezizomycotina</taxon>
        <taxon>Dothideomycetes</taxon>
        <taxon>Pleosporomycetidae</taxon>
        <taxon>Venturiales</taxon>
        <taxon>Venturiaceae</taxon>
        <taxon>Venturia</taxon>
    </lineage>
</organism>
<evidence type="ECO:0000256" key="1">
    <source>
        <dbReference type="SAM" id="MobiDB-lite"/>
    </source>
</evidence>
<reference evidence="3 4" key="1">
    <citation type="submission" date="2019-04" db="EMBL/GenBank/DDBJ databases">
        <title>High contiguity whole genome sequence and gene annotation resource for two Venturia nashicola isolates.</title>
        <authorList>
            <person name="Prokchorchik M."/>
            <person name="Won K."/>
            <person name="Lee Y."/>
            <person name="Choi E.D."/>
            <person name="Segonzac C."/>
            <person name="Sohn K.H."/>
        </authorList>
    </citation>
    <scope>NUCLEOTIDE SEQUENCE [LARGE SCALE GENOMIC DNA]</scope>
    <source>
        <strain evidence="3 4">PRI2</strain>
    </source>
</reference>
<dbReference type="AlphaFoldDB" id="A0A4Z1NRC9"/>
<comment type="caution">
    <text evidence="3">The sequence shown here is derived from an EMBL/GenBank/DDBJ whole genome shotgun (WGS) entry which is preliminary data.</text>
</comment>
<evidence type="ECO:0000259" key="2">
    <source>
        <dbReference type="Pfam" id="PF12937"/>
    </source>
</evidence>